<dbReference type="EMBL" id="CM014080">
    <property type="protein sequence ID" value="TKS68227.1"/>
    <property type="molecule type" value="Genomic_DNA"/>
</dbReference>
<dbReference type="GO" id="GO:0010890">
    <property type="term" value="P:positive regulation of triglyceride storage"/>
    <property type="evidence" value="ECO:0007669"/>
    <property type="project" value="TreeGrafter"/>
</dbReference>
<keyword evidence="3" id="KW-0551">Lipid droplet</keyword>
<gene>
    <name evidence="4" type="ORF">D9C73_002288</name>
</gene>
<accession>A0A4U5U2A2</accession>
<proteinExistence type="inferred from homology"/>
<evidence type="ECO:0000313" key="4">
    <source>
        <dbReference type="EMBL" id="TKS68227.1"/>
    </source>
</evidence>
<reference evidence="4 5" key="1">
    <citation type="submission" date="2019-01" db="EMBL/GenBank/DDBJ databases">
        <title>Genome Assembly of Collichthys lucidus.</title>
        <authorList>
            <person name="Cai M."/>
            <person name="Xiao S."/>
        </authorList>
    </citation>
    <scope>NUCLEOTIDE SEQUENCE [LARGE SCALE GENOMIC DNA]</scope>
    <source>
        <strain evidence="4">JT15FE1705JMU</strain>
        <tissue evidence="4">Muscle</tissue>
    </source>
</reference>
<comment type="similarity">
    <text evidence="2">Belongs to the perilipin family.</text>
</comment>
<dbReference type="PANTHER" id="PTHR14024:SF49">
    <property type="entry name" value="LIPID STORAGE DROPLETS SURFACE-BINDING PROTEIN 1"/>
    <property type="match status" value="1"/>
</dbReference>
<dbReference type="GO" id="GO:0005829">
    <property type="term" value="C:cytosol"/>
    <property type="evidence" value="ECO:0007669"/>
    <property type="project" value="TreeGrafter"/>
</dbReference>
<dbReference type="PANTHER" id="PTHR14024">
    <property type="entry name" value="PERILIPIN"/>
    <property type="match status" value="1"/>
</dbReference>
<comment type="subcellular location">
    <subcellularLocation>
        <location evidence="1">Lipid droplet</location>
    </subcellularLocation>
</comment>
<evidence type="ECO:0000256" key="3">
    <source>
        <dbReference type="ARBA" id="ARBA00022677"/>
    </source>
</evidence>
<sequence>MPLNNNSQKVQSAAARLAMLPVVRSACTKLSVLYVDTKCSHPNLKSVCEGLESSVTAIVSPVIVKLEPQISIANDVACKSLDWLETTFPGIHAPTEEIVANAKNKMHELQQVVSIAANGTVDCVQHTVTWLMGRVQQADADQADRPFVERAIIVASTGLDSALNVSEALMDQVLPPTEEDKDKEARLLEGFEAATLQRSYPVRLGSLVAKVCRRTYNVVGPKMQSVQVMENLSRSSGLVLDLLTSWQTWVWSVQGLPQYMQHQLLSAFFFISQINISRPPSQNHHEPNHDSSPKAVETLTLTPKNAIQVLPQTTSPASPSCRMRKPVKTPVSETGCKVKGCVRR</sequence>
<dbReference type="Pfam" id="PF03036">
    <property type="entry name" value="Perilipin"/>
    <property type="match status" value="1"/>
</dbReference>
<dbReference type="Proteomes" id="UP000298787">
    <property type="component" value="Chromosome 3"/>
</dbReference>
<dbReference type="Gene3D" id="3.30.720.170">
    <property type="entry name" value="Perilipin, alpha-beta domain"/>
    <property type="match status" value="1"/>
</dbReference>
<evidence type="ECO:0000313" key="5">
    <source>
        <dbReference type="Proteomes" id="UP000298787"/>
    </source>
</evidence>
<evidence type="ECO:0000256" key="2">
    <source>
        <dbReference type="ARBA" id="ARBA00006311"/>
    </source>
</evidence>
<name>A0A4U5U2A2_COLLU</name>
<dbReference type="SUPFAM" id="SSF109775">
    <property type="entry name" value="Mannose-6-phosphate receptor binding protein 1 (Tip47), C-terminal domain"/>
    <property type="match status" value="1"/>
</dbReference>
<dbReference type="GO" id="GO:0019915">
    <property type="term" value="P:lipid storage"/>
    <property type="evidence" value="ECO:0007669"/>
    <property type="project" value="TreeGrafter"/>
</dbReference>
<keyword evidence="5" id="KW-1185">Reference proteome</keyword>
<dbReference type="InterPro" id="IPR004279">
    <property type="entry name" value="Perilipin"/>
</dbReference>
<protein>
    <submittedName>
        <fullName evidence="4">Perilipin-2 Adipophilin</fullName>
    </submittedName>
</protein>
<dbReference type="STRING" id="240159.A0A4U5U2A2"/>
<dbReference type="AlphaFoldDB" id="A0A4U5U2A2"/>
<dbReference type="GO" id="GO:0005811">
    <property type="term" value="C:lipid droplet"/>
    <property type="evidence" value="ECO:0007669"/>
    <property type="project" value="UniProtKB-SubCell"/>
</dbReference>
<evidence type="ECO:0000256" key="1">
    <source>
        <dbReference type="ARBA" id="ARBA00004502"/>
    </source>
</evidence>
<organism evidence="4 5">
    <name type="scientific">Collichthys lucidus</name>
    <name type="common">Big head croaker</name>
    <name type="synonym">Sciaena lucida</name>
    <dbReference type="NCBI Taxonomy" id="240159"/>
    <lineage>
        <taxon>Eukaryota</taxon>
        <taxon>Metazoa</taxon>
        <taxon>Chordata</taxon>
        <taxon>Craniata</taxon>
        <taxon>Vertebrata</taxon>
        <taxon>Euteleostomi</taxon>
        <taxon>Actinopterygii</taxon>
        <taxon>Neopterygii</taxon>
        <taxon>Teleostei</taxon>
        <taxon>Neoteleostei</taxon>
        <taxon>Acanthomorphata</taxon>
        <taxon>Eupercaria</taxon>
        <taxon>Sciaenidae</taxon>
        <taxon>Collichthys</taxon>
    </lineage>
</organism>